<dbReference type="RefSeq" id="WP_007014781.1">
    <property type="nucleotide sequence ID" value="NZ_AGFM01000061.1"/>
</dbReference>
<dbReference type="InterPro" id="IPR025857">
    <property type="entry name" value="MacB_PCD"/>
</dbReference>
<proteinExistence type="inferred from homology"/>
<dbReference type="eggNOG" id="COG4591">
    <property type="taxonomic scope" value="Bacteria"/>
</dbReference>
<keyword evidence="3" id="KW-0813">Transport</keyword>
<dbReference type="InterPro" id="IPR051447">
    <property type="entry name" value="Lipoprotein-release_system"/>
</dbReference>
<dbReference type="PANTHER" id="PTHR30489:SF0">
    <property type="entry name" value="LIPOPROTEIN-RELEASING SYSTEM TRANSMEMBRANE PROTEIN LOLE"/>
    <property type="match status" value="1"/>
</dbReference>
<reference evidence="11 12" key="1">
    <citation type="journal article" date="2012" name="J. Bacteriol.">
        <title>Genome sequence of benzo(a)pyrene-degrading bacterium Novosphingobium pentaromativorans US6-1.</title>
        <authorList>
            <person name="Luo Y.R."/>
            <person name="Kang S.G."/>
            <person name="Kim S.J."/>
            <person name="Kim M.R."/>
            <person name="Li N."/>
            <person name="Lee J.H."/>
            <person name="Kwon K.K."/>
        </authorList>
    </citation>
    <scope>NUCLEOTIDE SEQUENCE [LARGE SCALE GENOMIC DNA]</scope>
    <source>
        <strain evidence="11 12">US6-1</strain>
    </source>
</reference>
<feature type="transmembrane region" description="Helical" evidence="8">
    <location>
        <begin position="23"/>
        <end position="49"/>
    </location>
</feature>
<evidence type="ECO:0000256" key="1">
    <source>
        <dbReference type="ARBA" id="ARBA00004651"/>
    </source>
</evidence>
<dbReference type="STRING" id="1088721.JI59_01330"/>
<evidence type="ECO:0000256" key="6">
    <source>
        <dbReference type="ARBA" id="ARBA00022989"/>
    </source>
</evidence>
<evidence type="ECO:0000256" key="2">
    <source>
        <dbReference type="ARBA" id="ARBA00005236"/>
    </source>
</evidence>
<dbReference type="Pfam" id="PF12704">
    <property type="entry name" value="MacB_PCD"/>
    <property type="match status" value="1"/>
</dbReference>
<keyword evidence="7 8" id="KW-0472">Membrane</keyword>
<evidence type="ECO:0000256" key="7">
    <source>
        <dbReference type="ARBA" id="ARBA00023136"/>
    </source>
</evidence>
<evidence type="ECO:0000256" key="3">
    <source>
        <dbReference type="ARBA" id="ARBA00022448"/>
    </source>
</evidence>
<dbReference type="Proteomes" id="UP000004030">
    <property type="component" value="Unassembled WGS sequence"/>
</dbReference>
<feature type="transmembrane region" description="Helical" evidence="8">
    <location>
        <begin position="314"/>
        <end position="343"/>
    </location>
</feature>
<comment type="similarity">
    <text evidence="2">Belongs to the ABC-4 integral membrane protein family. LolC/E subfamily.</text>
</comment>
<dbReference type="PANTHER" id="PTHR30489">
    <property type="entry name" value="LIPOPROTEIN-RELEASING SYSTEM TRANSMEMBRANE PROTEIN LOLE"/>
    <property type="match status" value="1"/>
</dbReference>
<evidence type="ECO:0000256" key="4">
    <source>
        <dbReference type="ARBA" id="ARBA00022475"/>
    </source>
</evidence>
<dbReference type="InterPro" id="IPR003838">
    <property type="entry name" value="ABC3_permease_C"/>
</dbReference>
<feature type="domain" description="MacB-like periplasmic core" evidence="10">
    <location>
        <begin position="30"/>
        <end position="241"/>
    </location>
</feature>
<accession>G6EHQ2</accession>
<keyword evidence="12" id="KW-1185">Reference proteome</keyword>
<keyword evidence="6 8" id="KW-1133">Transmembrane helix</keyword>
<keyword evidence="11" id="KW-0449">Lipoprotein</keyword>
<dbReference type="GO" id="GO:0042953">
    <property type="term" value="P:lipoprotein transport"/>
    <property type="evidence" value="ECO:0007669"/>
    <property type="project" value="InterPro"/>
</dbReference>
<evidence type="ECO:0000259" key="10">
    <source>
        <dbReference type="Pfam" id="PF12704"/>
    </source>
</evidence>
<gene>
    <name evidence="11" type="ORF">NSU_3873</name>
</gene>
<comment type="caution">
    <text evidence="11">The sequence shown here is derived from an EMBL/GenBank/DDBJ whole genome shotgun (WGS) entry which is preliminary data.</text>
</comment>
<dbReference type="InterPro" id="IPR011925">
    <property type="entry name" value="LolCE_TM"/>
</dbReference>
<dbReference type="NCBIfam" id="TIGR02212">
    <property type="entry name" value="lolCE"/>
    <property type="match status" value="1"/>
</dbReference>
<feature type="transmembrane region" description="Helical" evidence="8">
    <location>
        <begin position="379"/>
        <end position="399"/>
    </location>
</feature>
<dbReference type="EMBL" id="AGFM01000061">
    <property type="protein sequence ID" value="EHJ59212.1"/>
    <property type="molecule type" value="Genomic_DNA"/>
</dbReference>
<evidence type="ECO:0000256" key="8">
    <source>
        <dbReference type="SAM" id="Phobius"/>
    </source>
</evidence>
<sequence>MILSTFEWTIAKRYMLPGKGERFIALVAGISLAAVMLGVAALVIVMSVMNGFRAELFDKIVGLNGHAIIQAYGGRLDNWQNVLEDVRKTPGVTRATPLIEQPLLASFNGRVEAILVRGNTDQDIVRLRDKVKAGSLGQLEPGSNNVAIGSQLAQNLGAQVGDMITVINPQGRSTPFGTVPRQIAYRVAAIFEIGVYDYDKAFVVMPMKDAQTLLLTGDSIGMIEVTTTDPDRVDQILAPLERKLAGQAIVTDWKTINASLFEALAVERVAMFVVLSIIVLVAVFNILSSLIMLVRAKTRDIAILRTMGATRKSLLKVFVTTGFCIGALGTVAGVILGFVFLYFRQPIVHLVEIVTGQNLWDPSIRFLTELPARSDPVEIAVICLMALAFSFLATLYPAFKAASTDPVQVLRYE</sequence>
<evidence type="ECO:0000313" key="11">
    <source>
        <dbReference type="EMBL" id="EHJ59212.1"/>
    </source>
</evidence>
<feature type="domain" description="ABC3 transporter permease C-terminal" evidence="9">
    <location>
        <begin position="273"/>
        <end position="406"/>
    </location>
</feature>
<evidence type="ECO:0000259" key="9">
    <source>
        <dbReference type="Pfam" id="PF02687"/>
    </source>
</evidence>
<organism evidence="11 12">
    <name type="scientific">Novosphingobium pentaromativorans US6-1</name>
    <dbReference type="NCBI Taxonomy" id="1088721"/>
    <lineage>
        <taxon>Bacteria</taxon>
        <taxon>Pseudomonadati</taxon>
        <taxon>Pseudomonadota</taxon>
        <taxon>Alphaproteobacteria</taxon>
        <taxon>Sphingomonadales</taxon>
        <taxon>Sphingomonadaceae</taxon>
        <taxon>Novosphingobium</taxon>
    </lineage>
</organism>
<evidence type="ECO:0000313" key="12">
    <source>
        <dbReference type="Proteomes" id="UP000004030"/>
    </source>
</evidence>
<protein>
    <submittedName>
        <fullName evidence="11">Lipoprotein-releasing system permease protein</fullName>
    </submittedName>
</protein>
<comment type="subcellular location">
    <subcellularLocation>
        <location evidence="1">Cell membrane</location>
        <topology evidence="1">Multi-pass membrane protein</topology>
    </subcellularLocation>
</comment>
<dbReference type="OrthoDB" id="9808461at2"/>
<dbReference type="Pfam" id="PF02687">
    <property type="entry name" value="FtsX"/>
    <property type="match status" value="1"/>
</dbReference>
<dbReference type="AlphaFoldDB" id="G6EHQ2"/>
<feature type="transmembrane region" description="Helical" evidence="8">
    <location>
        <begin position="269"/>
        <end position="294"/>
    </location>
</feature>
<name>G6EHQ2_9SPHN</name>
<dbReference type="GO" id="GO:0044874">
    <property type="term" value="P:lipoprotein localization to outer membrane"/>
    <property type="evidence" value="ECO:0007669"/>
    <property type="project" value="TreeGrafter"/>
</dbReference>
<dbReference type="GO" id="GO:0098797">
    <property type="term" value="C:plasma membrane protein complex"/>
    <property type="evidence" value="ECO:0007669"/>
    <property type="project" value="TreeGrafter"/>
</dbReference>
<evidence type="ECO:0000256" key="5">
    <source>
        <dbReference type="ARBA" id="ARBA00022692"/>
    </source>
</evidence>
<dbReference type="PATRIC" id="fig|1088721.3.peg.3813"/>
<dbReference type="KEGG" id="npn:JI59_01330"/>
<keyword evidence="5 8" id="KW-0812">Transmembrane</keyword>
<keyword evidence="4" id="KW-1003">Cell membrane</keyword>